<keyword evidence="8" id="KW-1185">Reference proteome</keyword>
<feature type="transmembrane region" description="Helical" evidence="6">
    <location>
        <begin position="6"/>
        <end position="32"/>
    </location>
</feature>
<accession>A0ABY3RN83</accession>
<organism evidence="7 8">
    <name type="scientific">Microbacterium resistens</name>
    <dbReference type="NCBI Taxonomy" id="156977"/>
    <lineage>
        <taxon>Bacteria</taxon>
        <taxon>Bacillati</taxon>
        <taxon>Actinomycetota</taxon>
        <taxon>Actinomycetes</taxon>
        <taxon>Micrococcales</taxon>
        <taxon>Microbacteriaceae</taxon>
        <taxon>Microbacterium</taxon>
    </lineage>
</organism>
<name>A0ABY3RN83_9MICO</name>
<comment type="subcellular location">
    <subcellularLocation>
        <location evidence="1">Cell membrane</location>
        <topology evidence="1">Multi-pass membrane protein</topology>
    </subcellularLocation>
</comment>
<evidence type="ECO:0000256" key="5">
    <source>
        <dbReference type="ARBA" id="ARBA00023136"/>
    </source>
</evidence>
<dbReference type="Proteomes" id="UP001199642">
    <property type="component" value="Chromosome"/>
</dbReference>
<keyword evidence="5 6" id="KW-0472">Membrane</keyword>
<keyword evidence="2" id="KW-1003">Cell membrane</keyword>
<evidence type="ECO:0000256" key="6">
    <source>
        <dbReference type="SAM" id="Phobius"/>
    </source>
</evidence>
<evidence type="ECO:0008006" key="9">
    <source>
        <dbReference type="Google" id="ProtNLM"/>
    </source>
</evidence>
<keyword evidence="3 6" id="KW-0812">Transmembrane</keyword>
<dbReference type="PANTHER" id="PTHR42770:SF8">
    <property type="entry name" value="PUTRESCINE IMPORTER PUUP"/>
    <property type="match status" value="1"/>
</dbReference>
<reference evidence="7 8" key="1">
    <citation type="submission" date="2023-01" db="EMBL/GenBank/DDBJ databases">
        <title>Characterization of estradiol degrading bacteria Microbacterium sp. MZT7 and reveal degrading genes through genome analysis.</title>
        <authorList>
            <person name="Hao P."/>
            <person name="Gao Y."/>
        </authorList>
    </citation>
    <scope>NUCLEOTIDE SEQUENCE [LARGE SCALE GENOMIC DNA]</scope>
    <source>
        <strain evidence="7 8">MZT7</strain>
    </source>
</reference>
<evidence type="ECO:0000313" key="7">
    <source>
        <dbReference type="EMBL" id="UGS25359.1"/>
    </source>
</evidence>
<dbReference type="Gene3D" id="1.20.1740.10">
    <property type="entry name" value="Amino acid/polyamine transporter I"/>
    <property type="match status" value="1"/>
</dbReference>
<dbReference type="InterPro" id="IPR050367">
    <property type="entry name" value="APC_superfamily"/>
</dbReference>
<keyword evidence="4 6" id="KW-1133">Transmembrane helix</keyword>
<dbReference type="PANTHER" id="PTHR42770">
    <property type="entry name" value="AMINO ACID TRANSPORTER-RELATED"/>
    <property type="match status" value="1"/>
</dbReference>
<evidence type="ECO:0000256" key="3">
    <source>
        <dbReference type="ARBA" id="ARBA00022692"/>
    </source>
</evidence>
<dbReference type="Pfam" id="PF13520">
    <property type="entry name" value="AA_permease_2"/>
    <property type="match status" value="1"/>
</dbReference>
<feature type="transmembrane region" description="Helical" evidence="6">
    <location>
        <begin position="137"/>
        <end position="155"/>
    </location>
</feature>
<gene>
    <name evidence="7" type="ORF">K8F61_11760</name>
</gene>
<dbReference type="EMBL" id="CP082781">
    <property type="protein sequence ID" value="UGS25359.1"/>
    <property type="molecule type" value="Genomic_DNA"/>
</dbReference>
<evidence type="ECO:0000256" key="4">
    <source>
        <dbReference type="ARBA" id="ARBA00022989"/>
    </source>
</evidence>
<feature type="transmembrane region" description="Helical" evidence="6">
    <location>
        <begin position="53"/>
        <end position="73"/>
    </location>
</feature>
<sequence length="185" mass="19619">MTGSNSATAVAFAAAVASGLSSHASVSRLLYVMGRNGVLPRRVFGVIHPTRRTPLYATVISGAVILLAVGMSLELMSSMISFGALVAFTFVNLSVIAHYAVRQGRRRTPADIVRFLVLPVIGAIGTGLLWIHLSPDAMIAGVVWAAVGLVYLIVLTRGFRRPVVSLGIEEAERDPQGEPEPGLTR</sequence>
<dbReference type="InterPro" id="IPR002293">
    <property type="entry name" value="AA/rel_permease1"/>
</dbReference>
<protein>
    <recommendedName>
        <fullName evidence="9">Amino acid permease</fullName>
    </recommendedName>
</protein>
<feature type="transmembrane region" description="Helical" evidence="6">
    <location>
        <begin position="79"/>
        <end position="100"/>
    </location>
</feature>
<evidence type="ECO:0000256" key="1">
    <source>
        <dbReference type="ARBA" id="ARBA00004651"/>
    </source>
</evidence>
<evidence type="ECO:0000256" key="2">
    <source>
        <dbReference type="ARBA" id="ARBA00022475"/>
    </source>
</evidence>
<dbReference type="RefSeq" id="WP_231819241.1">
    <property type="nucleotide sequence ID" value="NZ_CP082781.1"/>
</dbReference>
<proteinExistence type="predicted"/>
<feature type="transmembrane region" description="Helical" evidence="6">
    <location>
        <begin position="112"/>
        <end position="131"/>
    </location>
</feature>
<evidence type="ECO:0000313" key="8">
    <source>
        <dbReference type="Proteomes" id="UP001199642"/>
    </source>
</evidence>